<name>A0A2K9VS67_9ABAC</name>
<evidence type="ECO:0000313" key="2">
    <source>
        <dbReference type="EMBL" id="AUV65293.1"/>
    </source>
</evidence>
<dbReference type="GeneID" id="40526966"/>
<dbReference type="InterPro" id="IPR016829">
    <property type="entry name" value="SfNPV_sf27"/>
</dbReference>
<keyword evidence="3" id="KW-1185">Reference proteome</keyword>
<reference evidence="2" key="1">
    <citation type="journal article" date="2017" name="Virus Genes">
        <title>The complete genome sequence of a third distinct baculovirus isolated from the true armyworm, Mythimna unipuncta, contains two copies of the lef-7 gene.</title>
        <authorList>
            <person name="Harrison R.L."/>
            <person name="Mowery J.D."/>
            <person name="Rowley D.L."/>
            <person name="Bauchan G.R."/>
            <person name="Theilmann D.A."/>
            <person name="Rohrmann G.F."/>
            <person name="Erlandson M.A."/>
        </authorList>
    </citation>
    <scope>NUCLEOTIDE SEQUENCE [LARGE SCALE GENOMIC DNA]</scope>
    <source>
        <strain evidence="2">#7</strain>
    </source>
</reference>
<dbReference type="EMBL" id="MF375894">
    <property type="protein sequence ID" value="AUV65293.1"/>
    <property type="molecule type" value="Genomic_DNA"/>
</dbReference>
<dbReference type="KEGG" id="vg:40526966"/>
<accession>A0A2K9VS67</accession>
<proteinExistence type="predicted"/>
<organism evidence="2 3">
    <name type="scientific">Mythimna unipuncta nucleopolyhedrovirus</name>
    <dbReference type="NCBI Taxonomy" id="447897"/>
    <lineage>
        <taxon>Viruses</taxon>
        <taxon>Viruses incertae sedis</taxon>
        <taxon>Naldaviricetes</taxon>
        <taxon>Lefavirales</taxon>
        <taxon>Baculoviridae</taxon>
        <taxon>Alphabaculovirus</taxon>
    </lineage>
</organism>
<dbReference type="RefSeq" id="YP_009666686.1">
    <property type="nucleotide sequence ID" value="NC_043530.1"/>
</dbReference>
<keyword evidence="1" id="KW-0175">Coiled coil</keyword>
<protein>
    <submittedName>
        <fullName evidence="2">Uncharacterized protein</fullName>
    </submittedName>
</protein>
<evidence type="ECO:0000256" key="1">
    <source>
        <dbReference type="SAM" id="Coils"/>
    </source>
</evidence>
<sequence>MSTIRNKRLLRTLEQSNYRQVPIADLKKVSRAIYILQETNARLNKILKNMHAYYDKKYKCKIDELQRAIDRKDEDIAELLEENSPRFLFVVRNAKSVYLYEDFDRVNRACGVAGSRVVLCRFSKRVTVEKALCVTVAKSKCGKNVTMLADDTLEFVNDCDADSFETDVRVMFNN</sequence>
<dbReference type="Proteomes" id="UP000297194">
    <property type="component" value="Segment"/>
</dbReference>
<dbReference type="PIRSF" id="PIRSF025479">
    <property type="entry name" value="UCP025479"/>
    <property type="match status" value="1"/>
</dbReference>
<evidence type="ECO:0000313" key="3">
    <source>
        <dbReference type="Proteomes" id="UP000297194"/>
    </source>
</evidence>
<feature type="coiled-coil region" evidence="1">
    <location>
        <begin position="55"/>
        <end position="82"/>
    </location>
</feature>